<dbReference type="InterPro" id="IPR037401">
    <property type="entry name" value="SnoaL-like"/>
</dbReference>
<gene>
    <name evidence="3" type="ORF">LEA_02645</name>
    <name evidence="2" type="ORF">OBE_04691</name>
</gene>
<feature type="domain" description="SnoaL-like" evidence="1">
    <location>
        <begin position="24"/>
        <end position="121"/>
    </location>
</feature>
<reference evidence="3" key="1">
    <citation type="journal article" date="2013" name="Environ. Microbiol.">
        <title>Microbiota from the distal guts of lean and obese adolescents exhibit partial functional redundancy besides clear differences in community structure.</title>
        <authorList>
            <person name="Ferrer M."/>
            <person name="Ruiz A."/>
            <person name="Lanza F."/>
            <person name="Haange S.B."/>
            <person name="Oberbach A."/>
            <person name="Till H."/>
            <person name="Bargiela R."/>
            <person name="Campoy C."/>
            <person name="Segura M.T."/>
            <person name="Richter M."/>
            <person name="von Bergen M."/>
            <person name="Seifert J."/>
            <person name="Suarez A."/>
        </authorList>
    </citation>
    <scope>NUCLEOTIDE SEQUENCE</scope>
</reference>
<accession>K1UMA9</accession>
<proteinExistence type="predicted"/>
<sequence>MKPKNRKLVRCWIVNEREKNIHLWFEMWLTKQDLGIDNIFAEDVIYTESWGPKYNNRQIVKHWFQEWNTRGKVVAWEIKQFFHKGNQTIVEWYFKNEMNNGSIEEFDGISLVEWTKDNKIKSLKEFGCNLNNYNPYEHSDLPEFRDERASWF</sequence>
<evidence type="ECO:0000259" key="1">
    <source>
        <dbReference type="Pfam" id="PF12680"/>
    </source>
</evidence>
<dbReference type="EMBL" id="AJWZ01003192">
    <property type="protein sequence ID" value="EKC68900.1"/>
    <property type="molecule type" value="Genomic_DNA"/>
</dbReference>
<evidence type="ECO:0000313" key="3">
    <source>
        <dbReference type="EMBL" id="EKC79250.1"/>
    </source>
</evidence>
<dbReference type="Gene3D" id="3.10.450.50">
    <property type="match status" value="1"/>
</dbReference>
<dbReference type="AlphaFoldDB" id="K1UMA9"/>
<comment type="caution">
    <text evidence="3">The sequence shown here is derived from an EMBL/GenBank/DDBJ whole genome shotgun (WGS) entry which is preliminary data.</text>
</comment>
<organism evidence="3">
    <name type="scientific">human gut metagenome</name>
    <dbReference type="NCBI Taxonomy" id="408170"/>
    <lineage>
        <taxon>unclassified sequences</taxon>
        <taxon>metagenomes</taxon>
        <taxon>organismal metagenomes</taxon>
    </lineage>
</organism>
<evidence type="ECO:0000313" key="2">
    <source>
        <dbReference type="EMBL" id="EKC68900.1"/>
    </source>
</evidence>
<name>K1UMA9_9ZZZZ</name>
<dbReference type="EMBL" id="AJWY01001804">
    <property type="protein sequence ID" value="EKC79250.1"/>
    <property type="molecule type" value="Genomic_DNA"/>
</dbReference>
<dbReference type="Pfam" id="PF12680">
    <property type="entry name" value="SnoaL_2"/>
    <property type="match status" value="1"/>
</dbReference>
<dbReference type="InterPro" id="IPR032710">
    <property type="entry name" value="NTF2-like_dom_sf"/>
</dbReference>
<protein>
    <recommendedName>
        <fullName evidence="1">SnoaL-like domain-containing protein</fullName>
    </recommendedName>
</protein>
<dbReference type="SUPFAM" id="SSF54427">
    <property type="entry name" value="NTF2-like"/>
    <property type="match status" value="1"/>
</dbReference>